<accession>A0ABQ0MVW5</accession>
<feature type="transmembrane region" description="Helical" evidence="1">
    <location>
        <begin position="63"/>
        <end position="81"/>
    </location>
</feature>
<keyword evidence="1" id="KW-1133">Transmembrane helix</keyword>
<feature type="transmembrane region" description="Helical" evidence="1">
    <location>
        <begin position="33"/>
        <end position="56"/>
    </location>
</feature>
<sequence>MTTEKPKNKPFVEIIFNVALPSWVLMKFSSPEYFGVVAGLIIALAFPLGYAVYDYLRTKKMNLISIFGFLSTLLTGGIALFELSVHWLAIKEASIPALIAVFVLFSGVYGKPLIAKLLLNKSMFKVELIYEKLHELGQTEAFKAKIGFANKLLALTFIFSAVMNYLLATWLVTSPAGTVSFNEELGHMTLMSYPIIAIPSMIMLGGLMFYVTKVINNLTGYKFTDLLVEQ</sequence>
<name>A0ABQ0MVW5_9GAMM</name>
<organism evidence="2 3">
    <name type="scientific">Colwellia marinimaniae</name>
    <dbReference type="NCBI Taxonomy" id="1513592"/>
    <lineage>
        <taxon>Bacteria</taxon>
        <taxon>Pseudomonadati</taxon>
        <taxon>Pseudomonadota</taxon>
        <taxon>Gammaproteobacteria</taxon>
        <taxon>Alteromonadales</taxon>
        <taxon>Colwelliaceae</taxon>
        <taxon>Colwellia</taxon>
    </lineage>
</organism>
<dbReference type="EMBL" id="BDQM01000015">
    <property type="protein sequence ID" value="GAW96518.1"/>
    <property type="molecule type" value="Genomic_DNA"/>
</dbReference>
<dbReference type="Proteomes" id="UP000197068">
    <property type="component" value="Unassembled WGS sequence"/>
</dbReference>
<dbReference type="NCBIfam" id="NF041646">
    <property type="entry name" value="VC0807_fam"/>
    <property type="match status" value="1"/>
</dbReference>
<evidence type="ECO:0000256" key="1">
    <source>
        <dbReference type="SAM" id="Phobius"/>
    </source>
</evidence>
<feature type="transmembrane region" description="Helical" evidence="1">
    <location>
        <begin position="192"/>
        <end position="212"/>
    </location>
</feature>
<evidence type="ECO:0000313" key="2">
    <source>
        <dbReference type="EMBL" id="GAW96518.1"/>
    </source>
</evidence>
<reference evidence="2 3" key="1">
    <citation type="submission" date="2017-06" db="EMBL/GenBank/DDBJ databases">
        <title>Whole Genome Sequences of Colwellia marinimaniae MTCD1.</title>
        <authorList>
            <person name="Kusumoto H."/>
            <person name="Inoue M."/>
            <person name="Tanikawa K."/>
            <person name="Maeji H."/>
            <person name="Cameron J.H."/>
            <person name="Bartlett D.H."/>
        </authorList>
    </citation>
    <scope>NUCLEOTIDE SEQUENCE [LARGE SCALE GENOMIC DNA]</scope>
    <source>
        <strain evidence="2 3">MTCD1</strain>
    </source>
</reference>
<evidence type="ECO:0008006" key="4">
    <source>
        <dbReference type="Google" id="ProtNLM"/>
    </source>
</evidence>
<gene>
    <name evidence="2" type="ORF">MTCD1_02135</name>
</gene>
<protein>
    <recommendedName>
        <fullName evidence="4">MFS transporter</fullName>
    </recommendedName>
</protein>
<evidence type="ECO:0000313" key="3">
    <source>
        <dbReference type="Proteomes" id="UP000197068"/>
    </source>
</evidence>
<feature type="transmembrane region" description="Helical" evidence="1">
    <location>
        <begin position="152"/>
        <end position="172"/>
    </location>
</feature>
<feature type="transmembrane region" description="Helical" evidence="1">
    <location>
        <begin position="93"/>
        <end position="114"/>
    </location>
</feature>
<proteinExistence type="predicted"/>
<keyword evidence="1" id="KW-0812">Transmembrane</keyword>
<dbReference type="RefSeq" id="WP_057181789.1">
    <property type="nucleotide sequence ID" value="NZ_BDQM01000015.1"/>
</dbReference>
<comment type="caution">
    <text evidence="2">The sequence shown here is derived from an EMBL/GenBank/DDBJ whole genome shotgun (WGS) entry which is preliminary data.</text>
</comment>
<keyword evidence="1" id="KW-0472">Membrane</keyword>
<keyword evidence="3" id="KW-1185">Reference proteome</keyword>